<dbReference type="PANTHER" id="PTHR37294:SF1">
    <property type="entry name" value="3'-5' EXORIBONUCLEASE YHAM"/>
    <property type="match status" value="1"/>
</dbReference>
<dbReference type="PANTHER" id="PTHR37294">
    <property type="entry name" value="3'-5' EXORIBONUCLEASE YHAM"/>
    <property type="match status" value="1"/>
</dbReference>
<dbReference type="Pfam" id="PF01966">
    <property type="entry name" value="HD"/>
    <property type="match status" value="1"/>
</dbReference>
<keyword evidence="4" id="KW-1185">Reference proteome</keyword>
<dbReference type="Gene3D" id="2.40.50.140">
    <property type="entry name" value="Nucleic acid-binding proteins"/>
    <property type="match status" value="1"/>
</dbReference>
<keyword evidence="1 3" id="KW-0378">Hydrolase</keyword>
<dbReference type="Proteomes" id="UP001519288">
    <property type="component" value="Unassembled WGS sequence"/>
</dbReference>
<accession>A0ABS4JC37</accession>
<dbReference type="EC" id="3.1.-.-" evidence="3"/>
<proteinExistence type="predicted"/>
<protein>
    <submittedName>
        <fullName evidence="3">3'-5' exoribonuclease</fullName>
        <ecNumber evidence="3">3.1.-.-</ecNumber>
    </submittedName>
</protein>
<evidence type="ECO:0000256" key="1">
    <source>
        <dbReference type="ARBA" id="ARBA00022801"/>
    </source>
</evidence>
<sequence length="320" mass="35657">MKPINTFIEGEEVTGFYLLKSVNIKQTNGNSPKDYFDLILGDSTGEIVAKFWEASATDKETFFAPMLVKIKGHVHLYRDKLQFKVVQIRPANAEDGHQITDFLRSAPVAPTDLVSTISAAAATIQDADYKWIVDQCLAKVGDKLLHYPAAKTMHHAFYAGLAYHMVRMLELAEFIVTQRPFLNRDLLITGIILHDIAKTEELTAELGIVSEYSFTGKLIGHISLAVNWITESAIKRGIDLNDEKLVMLQHLILSHHNLGEWGSPIQPQLPEAIALHLIDQMDAKLQAAEDAVMGVAESGSWSAPVRALENRPMYRGKDKI</sequence>
<dbReference type="CDD" id="cd04492">
    <property type="entry name" value="YhaM_OBF_like"/>
    <property type="match status" value="1"/>
</dbReference>
<reference evidence="3 4" key="1">
    <citation type="submission" date="2021-03" db="EMBL/GenBank/DDBJ databases">
        <title>Genomic Encyclopedia of Type Strains, Phase IV (KMG-IV): sequencing the most valuable type-strain genomes for metagenomic binning, comparative biology and taxonomic classification.</title>
        <authorList>
            <person name="Goeker M."/>
        </authorList>
    </citation>
    <scope>NUCLEOTIDE SEQUENCE [LARGE SCALE GENOMIC DNA]</scope>
    <source>
        <strain evidence="3 4">DSM 26806</strain>
    </source>
</reference>
<dbReference type="GO" id="GO:0016787">
    <property type="term" value="F:hydrolase activity"/>
    <property type="evidence" value="ECO:0007669"/>
    <property type="project" value="UniProtKB-KW"/>
</dbReference>
<name>A0ABS4JC37_9BACL</name>
<dbReference type="InterPro" id="IPR012340">
    <property type="entry name" value="NA-bd_OB-fold"/>
</dbReference>
<dbReference type="Gene3D" id="1.10.3210.10">
    <property type="entry name" value="Hypothetical protein af1432"/>
    <property type="match status" value="1"/>
</dbReference>
<dbReference type="InterPro" id="IPR003607">
    <property type="entry name" value="HD/PDEase_dom"/>
</dbReference>
<dbReference type="SMART" id="SM00471">
    <property type="entry name" value="HDc"/>
    <property type="match status" value="1"/>
</dbReference>
<organism evidence="3 4">
    <name type="scientific">Paenibacillus shirakamiensis</name>
    <dbReference type="NCBI Taxonomy" id="1265935"/>
    <lineage>
        <taxon>Bacteria</taxon>
        <taxon>Bacillati</taxon>
        <taxon>Bacillota</taxon>
        <taxon>Bacilli</taxon>
        <taxon>Bacillales</taxon>
        <taxon>Paenibacillaceae</taxon>
        <taxon>Paenibacillus</taxon>
    </lineage>
</organism>
<evidence type="ECO:0000313" key="3">
    <source>
        <dbReference type="EMBL" id="MBP1999279.1"/>
    </source>
</evidence>
<dbReference type="InterPro" id="IPR050798">
    <property type="entry name" value="YhaM_exoribonuc/phosphodiest"/>
</dbReference>
<evidence type="ECO:0000313" key="4">
    <source>
        <dbReference type="Proteomes" id="UP001519288"/>
    </source>
</evidence>
<dbReference type="SUPFAM" id="SSF109604">
    <property type="entry name" value="HD-domain/PDEase-like"/>
    <property type="match status" value="1"/>
</dbReference>
<gene>
    <name evidence="3" type="ORF">J2Z69_000298</name>
</gene>
<dbReference type="InterPro" id="IPR006674">
    <property type="entry name" value="HD_domain"/>
</dbReference>
<dbReference type="RefSeq" id="WP_209858521.1">
    <property type="nucleotide sequence ID" value="NZ_JAGGLD010000001.1"/>
</dbReference>
<dbReference type="CDD" id="cd00077">
    <property type="entry name" value="HDc"/>
    <property type="match status" value="1"/>
</dbReference>
<dbReference type="EMBL" id="JAGGLD010000001">
    <property type="protein sequence ID" value="MBP1999279.1"/>
    <property type="molecule type" value="Genomic_DNA"/>
</dbReference>
<feature type="domain" description="HD/PDEase" evidence="2">
    <location>
        <begin position="157"/>
        <end position="293"/>
    </location>
</feature>
<comment type="caution">
    <text evidence="3">The sequence shown here is derived from an EMBL/GenBank/DDBJ whole genome shotgun (WGS) entry which is preliminary data.</text>
</comment>
<evidence type="ECO:0000259" key="2">
    <source>
        <dbReference type="SMART" id="SM00471"/>
    </source>
</evidence>